<dbReference type="AlphaFoldDB" id="A0A1G5IML6"/>
<evidence type="ECO:0000256" key="3">
    <source>
        <dbReference type="ARBA" id="ARBA00022475"/>
    </source>
</evidence>
<dbReference type="CDD" id="cd06173">
    <property type="entry name" value="MFS_MefA_like"/>
    <property type="match status" value="1"/>
</dbReference>
<name>A0A1G5IML6_9FIRM</name>
<accession>A0A1G5IML6</accession>
<keyword evidence="3" id="KW-1003">Cell membrane</keyword>
<keyword evidence="5 7" id="KW-1133">Transmembrane helix</keyword>
<feature type="transmembrane region" description="Helical" evidence="7">
    <location>
        <begin position="78"/>
        <end position="98"/>
    </location>
</feature>
<dbReference type="Gene3D" id="1.20.1250.20">
    <property type="entry name" value="MFS general substrate transporter like domains"/>
    <property type="match status" value="1"/>
</dbReference>
<feature type="transmembrane region" description="Helical" evidence="7">
    <location>
        <begin position="308"/>
        <end position="326"/>
    </location>
</feature>
<proteinExistence type="predicted"/>
<dbReference type="PANTHER" id="PTHR23513">
    <property type="entry name" value="INTEGRAL MEMBRANE EFFLUX PROTEIN-RELATED"/>
    <property type="match status" value="1"/>
</dbReference>
<keyword evidence="2" id="KW-0813">Transport</keyword>
<evidence type="ECO:0000256" key="2">
    <source>
        <dbReference type="ARBA" id="ARBA00022448"/>
    </source>
</evidence>
<feature type="transmembrane region" description="Helical" evidence="7">
    <location>
        <begin position="223"/>
        <end position="242"/>
    </location>
</feature>
<evidence type="ECO:0000313" key="9">
    <source>
        <dbReference type="Proteomes" id="UP000198636"/>
    </source>
</evidence>
<dbReference type="SUPFAM" id="SSF103473">
    <property type="entry name" value="MFS general substrate transporter"/>
    <property type="match status" value="1"/>
</dbReference>
<evidence type="ECO:0000313" key="8">
    <source>
        <dbReference type="EMBL" id="SCY76819.1"/>
    </source>
</evidence>
<protein>
    <submittedName>
        <fullName evidence="8">MFS transporter, DHA3 family, macrolide efflux protein</fullName>
    </submittedName>
</protein>
<sequence>MYKNTRSKWQYSLFAYMVSQGISLLGSTIVSFAVMWYITLKTGSGVAVAGVTITTYLPQALVMLLGGVLADRYPPKRLVILADSFIALSTLILAILFLKAVDNISWIFFFNCLRSLGTGIQMPAIKSMLPLFVPEGELMRANSIYTSIWCVIHLVSPGLSGVIMSFVSIVGVFFIDVITAIIGVLLLSTIIMPAREIQQTRGNPKEELKQGFRYILNSKSLKYSIILYTTFQFLVVPASQLTPLLASQTLGDEVWILSVIETAFSVGALAVSLYMAYKKPSVPHFKLIGFSAMLFGAVMILLVPSHNIILFTALMLIMGIGSPLYYTPLMTHIQEITDNAYLGRTFSYVDLFSSLATPLGMVVFGPLSNVSIPLPFVIPGALLILLGVRVKNRKTSYCHTMQIY</sequence>
<evidence type="ECO:0000256" key="5">
    <source>
        <dbReference type="ARBA" id="ARBA00022989"/>
    </source>
</evidence>
<dbReference type="PANTHER" id="PTHR23513:SF6">
    <property type="entry name" value="MAJOR FACILITATOR SUPERFAMILY ASSOCIATED DOMAIN-CONTAINING PROTEIN"/>
    <property type="match status" value="1"/>
</dbReference>
<dbReference type="GO" id="GO:0005886">
    <property type="term" value="C:plasma membrane"/>
    <property type="evidence" value="ECO:0007669"/>
    <property type="project" value="UniProtKB-SubCell"/>
</dbReference>
<reference evidence="8 9" key="1">
    <citation type="submission" date="2016-10" db="EMBL/GenBank/DDBJ databases">
        <authorList>
            <person name="de Groot N.N."/>
        </authorList>
    </citation>
    <scope>NUCLEOTIDE SEQUENCE [LARGE SCALE GENOMIC DNA]</scope>
    <source>
        <strain evidence="8 9">DSM 18978</strain>
    </source>
</reference>
<feature type="transmembrane region" description="Helical" evidence="7">
    <location>
        <begin position="370"/>
        <end position="388"/>
    </location>
</feature>
<evidence type="ECO:0000256" key="1">
    <source>
        <dbReference type="ARBA" id="ARBA00004651"/>
    </source>
</evidence>
<dbReference type="EMBL" id="FMUS01000015">
    <property type="protein sequence ID" value="SCY76819.1"/>
    <property type="molecule type" value="Genomic_DNA"/>
</dbReference>
<feature type="transmembrane region" description="Helical" evidence="7">
    <location>
        <begin position="346"/>
        <end position="364"/>
    </location>
</feature>
<evidence type="ECO:0000256" key="7">
    <source>
        <dbReference type="SAM" id="Phobius"/>
    </source>
</evidence>
<dbReference type="STRING" id="1120976.SAMN03080606_02441"/>
<dbReference type="OrthoDB" id="9775268at2"/>
<feature type="transmembrane region" description="Helical" evidence="7">
    <location>
        <begin position="12"/>
        <end position="38"/>
    </location>
</feature>
<comment type="subcellular location">
    <subcellularLocation>
        <location evidence="1">Cell membrane</location>
        <topology evidence="1">Multi-pass membrane protein</topology>
    </subcellularLocation>
</comment>
<feature type="transmembrane region" description="Helical" evidence="7">
    <location>
        <begin position="284"/>
        <end position="302"/>
    </location>
</feature>
<dbReference type="Pfam" id="PF05977">
    <property type="entry name" value="MFS_3"/>
    <property type="match status" value="1"/>
</dbReference>
<feature type="transmembrane region" description="Helical" evidence="7">
    <location>
        <begin position="44"/>
        <end position="66"/>
    </location>
</feature>
<organism evidence="8 9">
    <name type="scientific">Alkaliphilus peptidifermentans DSM 18978</name>
    <dbReference type="NCBI Taxonomy" id="1120976"/>
    <lineage>
        <taxon>Bacteria</taxon>
        <taxon>Bacillati</taxon>
        <taxon>Bacillota</taxon>
        <taxon>Clostridia</taxon>
        <taxon>Peptostreptococcales</taxon>
        <taxon>Natronincolaceae</taxon>
        <taxon>Alkaliphilus</taxon>
    </lineage>
</organism>
<dbReference type="Proteomes" id="UP000198636">
    <property type="component" value="Unassembled WGS sequence"/>
</dbReference>
<keyword evidence="6 7" id="KW-0472">Membrane</keyword>
<keyword evidence="9" id="KW-1185">Reference proteome</keyword>
<feature type="transmembrane region" description="Helical" evidence="7">
    <location>
        <begin position="254"/>
        <end position="277"/>
    </location>
</feature>
<dbReference type="InterPro" id="IPR010290">
    <property type="entry name" value="TM_effector"/>
</dbReference>
<feature type="transmembrane region" description="Helical" evidence="7">
    <location>
        <begin position="169"/>
        <end position="191"/>
    </location>
</feature>
<dbReference type="InterPro" id="IPR036259">
    <property type="entry name" value="MFS_trans_sf"/>
</dbReference>
<evidence type="ECO:0000256" key="6">
    <source>
        <dbReference type="ARBA" id="ARBA00023136"/>
    </source>
</evidence>
<gene>
    <name evidence="8" type="ORF">SAMN03080606_02441</name>
</gene>
<keyword evidence="4 7" id="KW-0812">Transmembrane</keyword>
<evidence type="ECO:0000256" key="4">
    <source>
        <dbReference type="ARBA" id="ARBA00022692"/>
    </source>
</evidence>